<evidence type="ECO:0000313" key="2">
    <source>
        <dbReference type="EMBL" id="GAG83698.1"/>
    </source>
</evidence>
<reference evidence="2" key="1">
    <citation type="journal article" date="2014" name="Front. Microbiol.">
        <title>High frequency of phylogenetically diverse reductive dehalogenase-homologous genes in deep subseafloor sedimentary metagenomes.</title>
        <authorList>
            <person name="Kawai M."/>
            <person name="Futagami T."/>
            <person name="Toyoda A."/>
            <person name="Takaki Y."/>
            <person name="Nishi S."/>
            <person name="Hori S."/>
            <person name="Arai W."/>
            <person name="Tsubouchi T."/>
            <person name="Morono Y."/>
            <person name="Uchiyama I."/>
            <person name="Ito T."/>
            <person name="Fujiyama A."/>
            <person name="Inagaki F."/>
            <person name="Takami H."/>
        </authorList>
    </citation>
    <scope>NUCLEOTIDE SEQUENCE</scope>
    <source>
        <strain evidence="2">Expedition CK06-06</strain>
    </source>
</reference>
<evidence type="ECO:0000259" key="1">
    <source>
        <dbReference type="Pfam" id="PF01314"/>
    </source>
</evidence>
<gene>
    <name evidence="2" type="ORF">S01H4_24188</name>
</gene>
<comment type="caution">
    <text evidence="2">The sequence shown here is derived from an EMBL/GenBank/DDBJ whole genome shotgun (WGS) entry which is preliminary data.</text>
</comment>
<dbReference type="InterPro" id="IPR013984">
    <property type="entry name" value="Ald_Fedxn_OxRdtase_dom2"/>
</dbReference>
<dbReference type="Pfam" id="PF01314">
    <property type="entry name" value="AFOR_C"/>
    <property type="match status" value="1"/>
</dbReference>
<dbReference type="InterPro" id="IPR001203">
    <property type="entry name" value="OxRdtase_Ald_Fedxn_C"/>
</dbReference>
<dbReference type="Gene3D" id="1.10.569.10">
    <property type="entry name" value="Aldehyde Ferredoxin Oxidoreductase Protein, subunit A, domain 2"/>
    <property type="match status" value="1"/>
</dbReference>
<sequence length="301" mass="33120">NFSIYGTPNMVRGINAYGGLPTKNFRMGSYDKAIDISGEKLHELVTARGGRKRVPCSPTCVIKCSNIFMDENGNHLTSSLEYETIFANGSNLLIDNLDHIARIDHLCDDVGIDTIEFGVTMGVAMDAGEVPWGDAERVFELIGEIRKGSEIGKIFGNGVCHLGEKLNYKRIPHVKRQGISGYDPRVFKAMSVTYATTPMGADHTSGAAIPGRVASQTKDYGELTENKGKIDLSYELQIYTAVLDSMGCCYFIGPSWETMEIITGALNAMYNINLKREDVLKIGKQIIKNEIEFNDKVGISQ</sequence>
<accession>X1BHV4</accession>
<dbReference type="SUPFAM" id="SSF48310">
    <property type="entry name" value="Aldehyde ferredoxin oxidoreductase, C-terminal domains"/>
    <property type="match status" value="1"/>
</dbReference>
<dbReference type="AlphaFoldDB" id="X1BHV4"/>
<dbReference type="GO" id="GO:0016625">
    <property type="term" value="F:oxidoreductase activity, acting on the aldehyde or oxo group of donors, iron-sulfur protein as acceptor"/>
    <property type="evidence" value="ECO:0007669"/>
    <property type="project" value="InterPro"/>
</dbReference>
<dbReference type="InterPro" id="IPR036021">
    <property type="entry name" value="Tungsten_al_ferr_oxy-like_C"/>
</dbReference>
<dbReference type="GO" id="GO:0009055">
    <property type="term" value="F:electron transfer activity"/>
    <property type="evidence" value="ECO:0007669"/>
    <property type="project" value="InterPro"/>
</dbReference>
<name>X1BHV4_9ZZZZ</name>
<dbReference type="Gene3D" id="1.10.599.10">
    <property type="entry name" value="Aldehyde Ferredoxin Oxidoreductase Protein, subunit A, domain 3"/>
    <property type="match status" value="1"/>
</dbReference>
<dbReference type="GO" id="GO:0051536">
    <property type="term" value="F:iron-sulfur cluster binding"/>
    <property type="evidence" value="ECO:0007669"/>
    <property type="project" value="InterPro"/>
</dbReference>
<feature type="non-terminal residue" evidence="2">
    <location>
        <position position="1"/>
    </location>
</feature>
<dbReference type="InterPro" id="IPR051919">
    <property type="entry name" value="W-dependent_AOR"/>
</dbReference>
<dbReference type="PANTHER" id="PTHR30038">
    <property type="entry name" value="ALDEHYDE FERREDOXIN OXIDOREDUCTASE"/>
    <property type="match status" value="1"/>
</dbReference>
<feature type="non-terminal residue" evidence="2">
    <location>
        <position position="301"/>
    </location>
</feature>
<feature type="domain" description="Aldehyde ferredoxin oxidoreductase C-terminal" evidence="1">
    <location>
        <begin position="3"/>
        <end position="300"/>
    </location>
</feature>
<dbReference type="InterPro" id="IPR013985">
    <property type="entry name" value="Ald_Fedxn_OxRdtase_dom3"/>
</dbReference>
<proteinExistence type="predicted"/>
<dbReference type="PANTHER" id="PTHR30038:SF0">
    <property type="entry name" value="TUNGSTEN-CONTAINING ALDEHYDE FERREDOXIN OXIDOREDUCTASE"/>
    <property type="match status" value="1"/>
</dbReference>
<dbReference type="EMBL" id="BART01011332">
    <property type="protein sequence ID" value="GAG83698.1"/>
    <property type="molecule type" value="Genomic_DNA"/>
</dbReference>
<organism evidence="2">
    <name type="scientific">marine sediment metagenome</name>
    <dbReference type="NCBI Taxonomy" id="412755"/>
    <lineage>
        <taxon>unclassified sequences</taxon>
        <taxon>metagenomes</taxon>
        <taxon>ecological metagenomes</taxon>
    </lineage>
</organism>
<protein>
    <recommendedName>
        <fullName evidence="1">Aldehyde ferredoxin oxidoreductase C-terminal domain-containing protein</fullName>
    </recommendedName>
</protein>